<comment type="caution">
    <text evidence="1">The sequence shown here is derived from an EMBL/GenBank/DDBJ whole genome shotgun (WGS) entry which is preliminary data.</text>
</comment>
<evidence type="ECO:0000313" key="2">
    <source>
        <dbReference type="Proteomes" id="UP001164539"/>
    </source>
</evidence>
<gene>
    <name evidence="1" type="ORF">OWV82_001870</name>
</gene>
<name>A0ACC1Z131_MELAZ</name>
<evidence type="ECO:0000313" key="1">
    <source>
        <dbReference type="EMBL" id="KAJ4729023.1"/>
    </source>
</evidence>
<protein>
    <submittedName>
        <fullName evidence="1">Transmembrane protein</fullName>
    </submittedName>
</protein>
<keyword evidence="1" id="KW-0472">Membrane</keyword>
<accession>A0ACC1Z131</accession>
<organism evidence="1 2">
    <name type="scientific">Melia azedarach</name>
    <name type="common">Chinaberry tree</name>
    <dbReference type="NCBI Taxonomy" id="155640"/>
    <lineage>
        <taxon>Eukaryota</taxon>
        <taxon>Viridiplantae</taxon>
        <taxon>Streptophyta</taxon>
        <taxon>Embryophyta</taxon>
        <taxon>Tracheophyta</taxon>
        <taxon>Spermatophyta</taxon>
        <taxon>Magnoliopsida</taxon>
        <taxon>eudicotyledons</taxon>
        <taxon>Gunneridae</taxon>
        <taxon>Pentapetalae</taxon>
        <taxon>rosids</taxon>
        <taxon>malvids</taxon>
        <taxon>Sapindales</taxon>
        <taxon>Meliaceae</taxon>
        <taxon>Melia</taxon>
    </lineage>
</organism>
<reference evidence="1 2" key="1">
    <citation type="journal article" date="2023" name="Science">
        <title>Complex scaffold remodeling in plant triterpene biosynthesis.</title>
        <authorList>
            <person name="De La Pena R."/>
            <person name="Hodgson H."/>
            <person name="Liu J.C."/>
            <person name="Stephenson M.J."/>
            <person name="Martin A.C."/>
            <person name="Owen C."/>
            <person name="Harkess A."/>
            <person name="Leebens-Mack J."/>
            <person name="Jimenez L.E."/>
            <person name="Osbourn A."/>
            <person name="Sattely E.S."/>
        </authorList>
    </citation>
    <scope>NUCLEOTIDE SEQUENCE [LARGE SCALE GENOMIC DNA]</scope>
    <source>
        <strain evidence="2">cv. JPN11</strain>
        <tissue evidence="1">Leaf</tissue>
    </source>
</reference>
<sequence length="70" mass="8259">MAKKAWSLKKVVSKESFVWPWKLSGAFKWKRLDFQMTIIDDLIFKIMYVVEAVVLVSTLCFFFLCCGCHF</sequence>
<keyword evidence="1" id="KW-0812">Transmembrane</keyword>
<proteinExistence type="predicted"/>
<keyword evidence="2" id="KW-1185">Reference proteome</keyword>
<dbReference type="EMBL" id="CM051394">
    <property type="protein sequence ID" value="KAJ4729023.1"/>
    <property type="molecule type" value="Genomic_DNA"/>
</dbReference>
<dbReference type="Proteomes" id="UP001164539">
    <property type="component" value="Chromosome 1"/>
</dbReference>